<feature type="domain" description="Transposase IS30-like HTH" evidence="2">
    <location>
        <begin position="12"/>
        <end position="54"/>
    </location>
</feature>
<dbReference type="SUPFAM" id="SSF88659">
    <property type="entry name" value="Sigma3 and sigma4 domains of RNA polymerase sigma factors"/>
    <property type="match status" value="1"/>
</dbReference>
<gene>
    <name evidence="3" type="ORF">SAMN02745249_01008</name>
</gene>
<dbReference type="Pfam" id="PF13936">
    <property type="entry name" value="HTH_38"/>
    <property type="match status" value="1"/>
</dbReference>
<sequence length="87" mass="10036">MTQNNTNTKPHKGTHLTKSEMDKIEGYKAENRSNRAIARLLGRSPQTINNAIKKGSFTQKRKQIQNGKTYTYYEEVYSASLHEDVYL</sequence>
<accession>A0A1M4VUR6</accession>
<evidence type="ECO:0000259" key="2">
    <source>
        <dbReference type="Pfam" id="PF13936"/>
    </source>
</evidence>
<feature type="non-terminal residue" evidence="3">
    <location>
        <position position="87"/>
    </location>
</feature>
<reference evidence="3 4" key="1">
    <citation type="submission" date="2016-11" db="EMBL/GenBank/DDBJ databases">
        <authorList>
            <person name="Jaros S."/>
            <person name="Januszkiewicz K."/>
            <person name="Wedrychowicz H."/>
        </authorList>
    </citation>
    <scope>NUCLEOTIDE SEQUENCE [LARGE SCALE GENOMIC DNA]</scope>
    <source>
        <strain evidence="3 4">DSM 15692</strain>
    </source>
</reference>
<evidence type="ECO:0000256" key="1">
    <source>
        <dbReference type="SAM" id="MobiDB-lite"/>
    </source>
</evidence>
<dbReference type="Proteomes" id="UP000184128">
    <property type="component" value="Unassembled WGS sequence"/>
</dbReference>
<feature type="region of interest" description="Disordered" evidence="1">
    <location>
        <begin position="1"/>
        <end position="21"/>
    </location>
</feature>
<dbReference type="InterPro" id="IPR013324">
    <property type="entry name" value="RNA_pol_sigma_r3/r4-like"/>
</dbReference>
<dbReference type="EMBL" id="FQUF01000013">
    <property type="protein sequence ID" value="SHE72573.1"/>
    <property type="molecule type" value="Genomic_DNA"/>
</dbReference>
<evidence type="ECO:0000313" key="4">
    <source>
        <dbReference type="Proteomes" id="UP000184128"/>
    </source>
</evidence>
<dbReference type="AlphaFoldDB" id="A0A1M4VUR6"/>
<protein>
    <submittedName>
        <fullName evidence="3">Helix-turn-helix domain-containing protein</fullName>
    </submittedName>
</protein>
<dbReference type="STRING" id="1121025.SAMN02745249_01008"/>
<dbReference type="Gene3D" id="1.10.10.60">
    <property type="entry name" value="Homeodomain-like"/>
    <property type="match status" value="1"/>
</dbReference>
<proteinExistence type="predicted"/>
<keyword evidence="4" id="KW-1185">Reference proteome</keyword>
<organism evidence="3 4">
    <name type="scientific">Atopostipes suicloacalis DSM 15692</name>
    <dbReference type="NCBI Taxonomy" id="1121025"/>
    <lineage>
        <taxon>Bacteria</taxon>
        <taxon>Bacillati</taxon>
        <taxon>Bacillota</taxon>
        <taxon>Bacilli</taxon>
        <taxon>Lactobacillales</taxon>
        <taxon>Carnobacteriaceae</taxon>
        <taxon>Atopostipes</taxon>
    </lineage>
</organism>
<dbReference type="RefSeq" id="WP_143274280.1">
    <property type="nucleotide sequence ID" value="NZ_FQUF01000013.1"/>
</dbReference>
<dbReference type="OrthoDB" id="2168138at2"/>
<evidence type="ECO:0000313" key="3">
    <source>
        <dbReference type="EMBL" id="SHE72573.1"/>
    </source>
</evidence>
<name>A0A1M4VUR6_9LACT</name>
<dbReference type="InterPro" id="IPR025246">
    <property type="entry name" value="IS30-like_HTH"/>
</dbReference>